<sequence length="610" mass="70251">GFSYANKVNFEISTNNIWPDHVGQFKTNTALLYDNDLSEVKAWGRSALAEKPSRRRPQKSNNSTHVELFKLHLGDIPDDEKPVLPENLHYKQAITDYLRELVPAEFSEKAKGIMRGCIYNAELIETPNSPNLQFTTEPEAAAIYCIDTLKECYEFPVGKSFLLVDCGGGTIDLTTRRLLKGNRLGEITERTGGFYGSSYVDREFINFIKRIVGSSALRLLQKNHYSQFQYMIQEFCRLVKTVFTGSKDFRTFELDFNELCPAIKQYVQEPLKNQLVEDDWIIDVDFYTVKAMFDPVINQIINLISLQLNNAHNDCAAIYLVGGFSESKYLQTRIRSTFNYIPNILVPKDPVTAIARGAVQYGLNMKTIKTRVLKYSYGVKLAFEWRPGDPPERRTPKGRIFKFHQMATRGTTVEVDQEFSEVFVPFTKKQQIRTYRIYVTRKSFGTYCDEPGMRFLGGLKIDSQNTSHGMKRPVLFSLRFGKMEIDAIAIDQLKIHHRCISATPPHDGEVRYDHGFLRFFGITQDPETNDYIMVTELAPYMDIRNLLHQNFFDLSWCDKLYWLRNIADPEILEDTFKAADKIIPSLDTSFTVHPDASYKSRLLNFEGVFD</sequence>
<feature type="non-terminal residue" evidence="1">
    <location>
        <position position="1"/>
    </location>
</feature>
<dbReference type="SUPFAM" id="SSF53067">
    <property type="entry name" value="Actin-like ATPase domain"/>
    <property type="match status" value="1"/>
</dbReference>
<gene>
    <name evidence="1" type="ORF">CPELLU_LOCUS10449</name>
</gene>
<dbReference type="OrthoDB" id="2963168at2759"/>
<comment type="caution">
    <text evidence="1">The sequence shown here is derived from an EMBL/GenBank/DDBJ whole genome shotgun (WGS) entry which is preliminary data.</text>
</comment>
<dbReference type="Gene3D" id="3.30.420.40">
    <property type="match status" value="2"/>
</dbReference>
<dbReference type="PANTHER" id="PTHR14187:SF5">
    <property type="entry name" value="HEAT SHOCK 70 KDA PROTEIN 12A"/>
    <property type="match status" value="1"/>
</dbReference>
<reference evidence="1" key="1">
    <citation type="submission" date="2021-06" db="EMBL/GenBank/DDBJ databases">
        <authorList>
            <person name="Kallberg Y."/>
            <person name="Tangrot J."/>
            <person name="Rosling A."/>
        </authorList>
    </citation>
    <scope>NUCLEOTIDE SEQUENCE</scope>
    <source>
        <strain evidence="1">FL966</strain>
    </source>
</reference>
<organism evidence="1 2">
    <name type="scientific">Cetraspora pellucida</name>
    <dbReference type="NCBI Taxonomy" id="1433469"/>
    <lineage>
        <taxon>Eukaryota</taxon>
        <taxon>Fungi</taxon>
        <taxon>Fungi incertae sedis</taxon>
        <taxon>Mucoromycota</taxon>
        <taxon>Glomeromycotina</taxon>
        <taxon>Glomeromycetes</taxon>
        <taxon>Diversisporales</taxon>
        <taxon>Gigasporaceae</taxon>
        <taxon>Cetraspora</taxon>
    </lineage>
</organism>
<dbReference type="AlphaFoldDB" id="A0A9N9EHT6"/>
<dbReference type="Proteomes" id="UP000789759">
    <property type="component" value="Unassembled WGS sequence"/>
</dbReference>
<evidence type="ECO:0000313" key="1">
    <source>
        <dbReference type="EMBL" id="CAG8674543.1"/>
    </source>
</evidence>
<proteinExistence type="predicted"/>
<evidence type="ECO:0000313" key="2">
    <source>
        <dbReference type="Proteomes" id="UP000789759"/>
    </source>
</evidence>
<accession>A0A9N9EHT6</accession>
<protein>
    <submittedName>
        <fullName evidence="1">15887_t:CDS:1</fullName>
    </submittedName>
</protein>
<dbReference type="EMBL" id="CAJVQA010008613">
    <property type="protein sequence ID" value="CAG8674543.1"/>
    <property type="molecule type" value="Genomic_DNA"/>
</dbReference>
<dbReference type="InterPro" id="IPR043129">
    <property type="entry name" value="ATPase_NBD"/>
</dbReference>
<keyword evidence="2" id="KW-1185">Reference proteome</keyword>
<dbReference type="PANTHER" id="PTHR14187">
    <property type="entry name" value="ALPHA KINASE/ELONGATION FACTOR 2 KINASE"/>
    <property type="match status" value="1"/>
</dbReference>
<name>A0A9N9EHT6_9GLOM</name>
<dbReference type="Gene3D" id="3.90.640.10">
    <property type="entry name" value="Actin, Chain A, domain 4"/>
    <property type="match status" value="1"/>
</dbReference>